<dbReference type="EMBL" id="BGPR01008162">
    <property type="protein sequence ID" value="GBN31952.1"/>
    <property type="molecule type" value="Genomic_DNA"/>
</dbReference>
<gene>
    <name evidence="1" type="ORF">AVEN_176255_1</name>
</gene>
<evidence type="ECO:0000313" key="2">
    <source>
        <dbReference type="Proteomes" id="UP000499080"/>
    </source>
</evidence>
<organism evidence="1 2">
    <name type="scientific">Araneus ventricosus</name>
    <name type="common">Orbweaver spider</name>
    <name type="synonym">Epeira ventricosa</name>
    <dbReference type="NCBI Taxonomy" id="182803"/>
    <lineage>
        <taxon>Eukaryota</taxon>
        <taxon>Metazoa</taxon>
        <taxon>Ecdysozoa</taxon>
        <taxon>Arthropoda</taxon>
        <taxon>Chelicerata</taxon>
        <taxon>Arachnida</taxon>
        <taxon>Araneae</taxon>
        <taxon>Araneomorphae</taxon>
        <taxon>Entelegynae</taxon>
        <taxon>Araneoidea</taxon>
        <taxon>Araneidae</taxon>
        <taxon>Araneus</taxon>
    </lineage>
</organism>
<comment type="caution">
    <text evidence="1">The sequence shown here is derived from an EMBL/GenBank/DDBJ whole genome shotgun (WGS) entry which is preliminary data.</text>
</comment>
<dbReference type="AlphaFoldDB" id="A0A4Y2MZE5"/>
<evidence type="ECO:0000313" key="1">
    <source>
        <dbReference type="EMBL" id="GBN31952.1"/>
    </source>
</evidence>
<dbReference type="Proteomes" id="UP000499080">
    <property type="component" value="Unassembled WGS sequence"/>
</dbReference>
<keyword evidence="2" id="KW-1185">Reference proteome</keyword>
<reference evidence="1 2" key="1">
    <citation type="journal article" date="2019" name="Sci. Rep.">
        <title>Orb-weaving spider Araneus ventricosus genome elucidates the spidroin gene catalogue.</title>
        <authorList>
            <person name="Kono N."/>
            <person name="Nakamura H."/>
            <person name="Ohtoshi R."/>
            <person name="Moran D.A.P."/>
            <person name="Shinohara A."/>
            <person name="Yoshida Y."/>
            <person name="Fujiwara M."/>
            <person name="Mori M."/>
            <person name="Tomita M."/>
            <person name="Arakawa K."/>
        </authorList>
    </citation>
    <scope>NUCLEOTIDE SEQUENCE [LARGE SCALE GENOMIC DNA]</scope>
</reference>
<name>A0A4Y2MZE5_ARAVE</name>
<proteinExistence type="predicted"/>
<accession>A0A4Y2MZE5</accession>
<sequence>MGWISVGFGFASFSMDRPDYRGFRISACPDYRGSTVYKILLAIWEVQSTFVWEIGGCFSRPHTHPLNHVFFFNGNVGRTCESSVLKLTPEDRTEHRPMPLCLMPLKQLNRLNGLNILLLRCGKDYLGRDRQPERHPPRPSDCLPDAMDWNSMSDWRPTSPSPVRHGEPYSPPHLKAYKIFEALHVSELSSHQWSGQQNFVKQCLPTSKKKCVSEV</sequence>
<protein>
    <submittedName>
        <fullName evidence="1">Uncharacterized protein</fullName>
    </submittedName>
</protein>